<keyword evidence="1" id="KW-1133">Transmembrane helix</keyword>
<feature type="transmembrane region" description="Helical" evidence="1">
    <location>
        <begin position="6"/>
        <end position="31"/>
    </location>
</feature>
<comment type="caution">
    <text evidence="2">The sequence shown here is derived from an EMBL/GenBank/DDBJ whole genome shotgun (WGS) entry which is preliminary data.</text>
</comment>
<evidence type="ECO:0000313" key="3">
    <source>
        <dbReference type="Proteomes" id="UP000468901"/>
    </source>
</evidence>
<dbReference type="EMBL" id="WESC01000004">
    <property type="protein sequence ID" value="KAB7741322.1"/>
    <property type="molecule type" value="Genomic_DNA"/>
</dbReference>
<dbReference type="AlphaFoldDB" id="A0A6N6VPL8"/>
<keyword evidence="3" id="KW-1185">Reference proteome</keyword>
<dbReference type="RefSeq" id="WP_152215295.1">
    <property type="nucleotide sequence ID" value="NZ_JBAQYD010000343.1"/>
</dbReference>
<dbReference type="Proteomes" id="UP000468901">
    <property type="component" value="Unassembled WGS sequence"/>
</dbReference>
<keyword evidence="1" id="KW-0812">Transmembrane</keyword>
<name>A0A6N6VPL8_9HYPH</name>
<dbReference type="InterPro" id="IPR008621">
    <property type="entry name" value="Cbb3-typ_cyt_oxidase_comp"/>
</dbReference>
<proteinExistence type="predicted"/>
<evidence type="ECO:0000256" key="1">
    <source>
        <dbReference type="SAM" id="Phobius"/>
    </source>
</evidence>
<gene>
    <name evidence="2" type="ORF">F2P47_06155</name>
</gene>
<protein>
    <submittedName>
        <fullName evidence="2">CcoQ/FixQ family Cbb3-type cytochrome c oxidase assembly chaperone</fullName>
    </submittedName>
</protein>
<sequence>MTHQEISALAGTWGLVLFCVLFLIAVGYALWPSNKQTFERLAQLPLNDDHEGGEQ</sequence>
<accession>A0A6N6VPL8</accession>
<dbReference type="Pfam" id="PF05545">
    <property type="entry name" value="FixQ"/>
    <property type="match status" value="1"/>
</dbReference>
<reference evidence="2 3" key="1">
    <citation type="submission" date="2019-09" db="EMBL/GenBank/DDBJ databases">
        <title>Parvibaculum sedimenti sp. nov., isolated from sediment.</title>
        <authorList>
            <person name="Wang Y."/>
        </authorList>
    </citation>
    <scope>NUCLEOTIDE SEQUENCE [LARGE SCALE GENOMIC DNA]</scope>
    <source>
        <strain evidence="2 3">HXT-9</strain>
    </source>
</reference>
<dbReference type="CDD" id="cd01324">
    <property type="entry name" value="cbb3_Oxidase_CcoQ"/>
    <property type="match status" value="1"/>
</dbReference>
<keyword evidence="1" id="KW-0472">Membrane</keyword>
<organism evidence="2 3">
    <name type="scientific">Parvibaculum sedimenti</name>
    <dbReference type="NCBI Taxonomy" id="2608632"/>
    <lineage>
        <taxon>Bacteria</taxon>
        <taxon>Pseudomonadati</taxon>
        <taxon>Pseudomonadota</taxon>
        <taxon>Alphaproteobacteria</taxon>
        <taxon>Hyphomicrobiales</taxon>
        <taxon>Parvibaculaceae</taxon>
        <taxon>Parvibaculum</taxon>
    </lineage>
</organism>
<evidence type="ECO:0000313" key="2">
    <source>
        <dbReference type="EMBL" id="KAB7741322.1"/>
    </source>
</evidence>